<dbReference type="EMBL" id="BBLT01000004">
    <property type="protein sequence ID" value="GAL85071.1"/>
    <property type="molecule type" value="Genomic_DNA"/>
</dbReference>
<evidence type="ECO:0000313" key="6">
    <source>
        <dbReference type="Proteomes" id="UP000030185"/>
    </source>
</evidence>
<proteinExistence type="inferred from homology"/>
<evidence type="ECO:0000256" key="2">
    <source>
        <dbReference type="RuleBase" id="RU003615"/>
    </source>
</evidence>
<dbReference type="EC" id="3.2.1.1" evidence="3"/>
<accession>A0A098LDM2</accession>
<dbReference type="InterPro" id="IPR013780">
    <property type="entry name" value="Glyco_hydro_b"/>
</dbReference>
<evidence type="ECO:0000256" key="1">
    <source>
        <dbReference type="ARBA" id="ARBA00008061"/>
    </source>
</evidence>
<dbReference type="PANTHER" id="PTHR10357">
    <property type="entry name" value="ALPHA-AMYLASE FAMILY MEMBER"/>
    <property type="match status" value="1"/>
</dbReference>
<keyword evidence="3" id="KW-0119">Carbohydrate metabolism</keyword>
<dbReference type="Pfam" id="PF00128">
    <property type="entry name" value="Alpha-amylase"/>
    <property type="match status" value="1"/>
</dbReference>
<keyword evidence="3" id="KW-0378">Hydrolase</keyword>
<dbReference type="PRINTS" id="PR00110">
    <property type="entry name" value="ALPHAAMYLASE"/>
</dbReference>
<comment type="catalytic activity">
    <reaction evidence="3">
        <text>Endohydrolysis of (1-&gt;4)-alpha-D-glucosidic linkages in polysaccharides containing three or more (1-&gt;4)-alpha-linked D-glucose units.</text>
        <dbReference type="EC" id="3.2.1.1"/>
    </reaction>
</comment>
<sequence length="509" mass="58417">MLDRFHDGLNRTSIDSRTGFGDEEKLKSFCGGNLKGVLLKLDYIKALGCTAIWLSPFLENDDKYHGYAIRNFLKVDPRFGSLEDLKLLVDECHKKDLRVIMDVVVNHSGDIWSYQEPSATYDKGKVYTFGAWKSREWPVPIELRNPGLYNRRGSIINFDEYPETLEGDIFELKSFRNDHSPEARKVLELLASIYTYWIKEIGVDGFRIDAAKHFGIPALKQFVESIRDYTEKAGHQDFFLFAEVASGDDLAEEFLNEITGLNAVIDFPLHFILPEMIRGNAYPDQFIKLMNHRKKLSEGKSKVTFLDNHDQLGQQVKKRFAADLSEKQFEFGIGFLFCFPGIPCLYYGTEQGLDGRGKSDNAVRESMFALDNQFEDLFLQDNFYFKKIQEFSNIRKQFPALSKGGFKLLEVLELTKGVKYGNKKSILAFSRTYESELMLIICNFSSNKKIKGLVRPEKERYVGAFEKIKSTSSNSNNNFLEVKTEENDSTIAVELEPFEILILKKINGK</sequence>
<dbReference type="InterPro" id="IPR017853">
    <property type="entry name" value="GH"/>
</dbReference>
<evidence type="ECO:0000259" key="4">
    <source>
        <dbReference type="SMART" id="SM00642"/>
    </source>
</evidence>
<feature type="domain" description="Glycosyl hydrolase family 13 catalytic" evidence="4">
    <location>
        <begin position="1"/>
        <end position="395"/>
    </location>
</feature>
<gene>
    <name evidence="5" type="ORF">MYP_2299</name>
</gene>
<dbReference type="PANTHER" id="PTHR10357:SF209">
    <property type="entry name" value="PERIPLASMIC ALPHA-AMYLASE"/>
    <property type="match status" value="1"/>
</dbReference>
<keyword evidence="6" id="KW-1185">Reference proteome</keyword>
<dbReference type="InterPro" id="IPR006047">
    <property type="entry name" value="GH13_cat_dom"/>
</dbReference>
<dbReference type="AlphaFoldDB" id="A0A098LDM2"/>
<dbReference type="STRING" id="153721.MYP_2299"/>
<organism evidence="5 6">
    <name type="scientific">Sporocytophaga myxococcoides</name>
    <dbReference type="NCBI Taxonomy" id="153721"/>
    <lineage>
        <taxon>Bacteria</taxon>
        <taxon>Pseudomonadati</taxon>
        <taxon>Bacteroidota</taxon>
        <taxon>Cytophagia</taxon>
        <taxon>Cytophagales</taxon>
        <taxon>Cytophagaceae</taxon>
        <taxon>Sporocytophaga</taxon>
    </lineage>
</organism>
<dbReference type="GO" id="GO:0005975">
    <property type="term" value="P:carbohydrate metabolic process"/>
    <property type="evidence" value="ECO:0007669"/>
    <property type="project" value="InterPro"/>
</dbReference>
<evidence type="ECO:0000313" key="5">
    <source>
        <dbReference type="EMBL" id="GAL85071.1"/>
    </source>
</evidence>
<dbReference type="SUPFAM" id="SSF51445">
    <property type="entry name" value="(Trans)glycosidases"/>
    <property type="match status" value="1"/>
</dbReference>
<reference evidence="5 6" key="1">
    <citation type="submission" date="2014-09" db="EMBL/GenBank/DDBJ databases">
        <title>Sporocytophaga myxococcoides PG-01 genome sequencing.</title>
        <authorList>
            <person name="Liu L."/>
            <person name="Gao P.J."/>
            <person name="Chen G.J."/>
            <person name="Wang L.S."/>
        </authorList>
    </citation>
    <scope>NUCLEOTIDE SEQUENCE [LARGE SCALE GENOMIC DNA]</scope>
    <source>
        <strain evidence="5 6">PG-01</strain>
    </source>
</reference>
<dbReference type="eggNOG" id="COG0366">
    <property type="taxonomic scope" value="Bacteria"/>
</dbReference>
<dbReference type="InterPro" id="IPR006046">
    <property type="entry name" value="Alpha_amylase"/>
</dbReference>
<comment type="caution">
    <text evidence="5">The sequence shown here is derived from an EMBL/GenBank/DDBJ whole genome shotgun (WGS) entry which is preliminary data.</text>
</comment>
<dbReference type="Gene3D" id="2.60.40.1180">
    <property type="entry name" value="Golgi alpha-mannosidase II"/>
    <property type="match status" value="1"/>
</dbReference>
<dbReference type="Proteomes" id="UP000030185">
    <property type="component" value="Unassembled WGS sequence"/>
</dbReference>
<dbReference type="Gene3D" id="3.20.20.80">
    <property type="entry name" value="Glycosidases"/>
    <property type="match status" value="1"/>
</dbReference>
<keyword evidence="3" id="KW-0326">Glycosidase</keyword>
<dbReference type="GO" id="GO:0004556">
    <property type="term" value="F:alpha-amylase activity"/>
    <property type="evidence" value="ECO:0007669"/>
    <property type="project" value="UniProtKB-UniRule"/>
</dbReference>
<name>A0A098LDM2_9BACT</name>
<evidence type="ECO:0000256" key="3">
    <source>
        <dbReference type="RuleBase" id="RU361134"/>
    </source>
</evidence>
<dbReference type="SMART" id="SM00642">
    <property type="entry name" value="Aamy"/>
    <property type="match status" value="1"/>
</dbReference>
<protein>
    <recommendedName>
        <fullName evidence="3">Alpha-amylase</fullName>
        <ecNumber evidence="3">3.2.1.1</ecNumber>
    </recommendedName>
</protein>
<dbReference type="GO" id="GO:0043169">
    <property type="term" value="F:cation binding"/>
    <property type="evidence" value="ECO:0007669"/>
    <property type="project" value="InterPro"/>
</dbReference>
<comment type="similarity">
    <text evidence="1 2">Belongs to the glycosyl hydrolase 13 family.</text>
</comment>